<proteinExistence type="predicted"/>
<dbReference type="Proteomes" id="UP001139150">
    <property type="component" value="Unassembled WGS sequence"/>
</dbReference>
<dbReference type="GO" id="GO:0016491">
    <property type="term" value="F:oxidoreductase activity"/>
    <property type="evidence" value="ECO:0007669"/>
    <property type="project" value="UniProtKB-KW"/>
</dbReference>
<dbReference type="InterPro" id="IPR036291">
    <property type="entry name" value="NAD(P)-bd_dom_sf"/>
</dbReference>
<organism evidence="4 5">
    <name type="scientific">Halalkalibacter alkaliphilus</name>
    <dbReference type="NCBI Taxonomy" id="2917993"/>
    <lineage>
        <taxon>Bacteria</taxon>
        <taxon>Bacillati</taxon>
        <taxon>Bacillota</taxon>
        <taxon>Bacilli</taxon>
        <taxon>Bacillales</taxon>
        <taxon>Bacillaceae</taxon>
        <taxon>Halalkalibacter</taxon>
    </lineage>
</organism>
<sequence>MVGVNKKQVRIGMIGYKFMGKAHSHAYRDVPFYFDNKVEPVLQALCGRNEEGVKEAAEKMGWLSYETDWRKLIERADIDLIDIVTPNNAHTEIAIAAAEAGKHVYCEKPLAMTLEQSKRMLEAVEKNGVIHMINYNYRFAPAIQFAKKLIDTDRLGKIYHIRATYLQDWIMDPKFPLVWRLDKEVCGSGSHGDLAAHSIDLARFLVGEFKEVSGIMETFIKQRPIVESSSGLSGKASSDKMGDVNVDDASVFIARFENGAIGTFEATRFAGGNRNGNRFEINGEKGSIRWDGENMNNLQVYFHDDEPGLQGFRTINCTEEIHPYAGAYWPTAHIIGYEHTFINLMVELMDGIDKGYSPSPNFVDGVKNQAVLEAVEQSSRRKQWVSIETIMQSASSTSV</sequence>
<feature type="domain" description="Gfo/Idh/MocA-like oxidoreductase N-terminal" evidence="2">
    <location>
        <begin position="9"/>
        <end position="135"/>
    </location>
</feature>
<gene>
    <name evidence="4" type="ORF">MF646_21835</name>
</gene>
<accession>A0A9X2CWS4</accession>
<dbReference type="AlphaFoldDB" id="A0A9X2CWS4"/>
<dbReference type="GO" id="GO:0000166">
    <property type="term" value="F:nucleotide binding"/>
    <property type="evidence" value="ECO:0007669"/>
    <property type="project" value="InterPro"/>
</dbReference>
<reference evidence="4" key="1">
    <citation type="submission" date="2022-02" db="EMBL/GenBank/DDBJ databases">
        <title>Halalkalibacter sp. nov. isolated from Lonar Lake, India.</title>
        <authorList>
            <person name="Joshi A."/>
            <person name="Thite S."/>
            <person name="Lodha T."/>
        </authorList>
    </citation>
    <scope>NUCLEOTIDE SEQUENCE</scope>
    <source>
        <strain evidence="4">MEB205</strain>
    </source>
</reference>
<dbReference type="EMBL" id="JAKRYL010000039">
    <property type="protein sequence ID" value="MCL7749760.1"/>
    <property type="molecule type" value="Genomic_DNA"/>
</dbReference>
<protein>
    <submittedName>
        <fullName evidence="4">Gfo/Idh/MocA family oxidoreductase</fullName>
    </submittedName>
</protein>
<evidence type="ECO:0000313" key="5">
    <source>
        <dbReference type="Proteomes" id="UP001139150"/>
    </source>
</evidence>
<evidence type="ECO:0000259" key="2">
    <source>
        <dbReference type="Pfam" id="PF01408"/>
    </source>
</evidence>
<dbReference type="Pfam" id="PF01408">
    <property type="entry name" value="GFO_IDH_MocA"/>
    <property type="match status" value="1"/>
</dbReference>
<dbReference type="InterPro" id="IPR000683">
    <property type="entry name" value="Gfo/Idh/MocA-like_OxRdtase_N"/>
</dbReference>
<dbReference type="RefSeq" id="WP_250098617.1">
    <property type="nucleotide sequence ID" value="NZ_JAKRYL010000039.1"/>
</dbReference>
<dbReference type="Gene3D" id="3.40.50.720">
    <property type="entry name" value="NAD(P)-binding Rossmann-like Domain"/>
    <property type="match status" value="1"/>
</dbReference>
<feature type="domain" description="GFO/IDH/MocA-like oxidoreductase" evidence="3">
    <location>
        <begin position="144"/>
        <end position="289"/>
    </location>
</feature>
<evidence type="ECO:0000256" key="1">
    <source>
        <dbReference type="ARBA" id="ARBA00023002"/>
    </source>
</evidence>
<dbReference type="InterPro" id="IPR055170">
    <property type="entry name" value="GFO_IDH_MocA-like_dom"/>
</dbReference>
<evidence type="ECO:0000259" key="3">
    <source>
        <dbReference type="Pfam" id="PF22725"/>
    </source>
</evidence>
<dbReference type="InterPro" id="IPR050463">
    <property type="entry name" value="Gfo/Idh/MocA_oxidrdct_glycsds"/>
</dbReference>
<keyword evidence="5" id="KW-1185">Reference proteome</keyword>
<dbReference type="PANTHER" id="PTHR43818">
    <property type="entry name" value="BCDNA.GH03377"/>
    <property type="match status" value="1"/>
</dbReference>
<dbReference type="Gene3D" id="3.30.360.10">
    <property type="entry name" value="Dihydrodipicolinate Reductase, domain 2"/>
    <property type="match status" value="1"/>
</dbReference>
<keyword evidence="1" id="KW-0560">Oxidoreductase</keyword>
<dbReference type="PANTHER" id="PTHR43818:SF11">
    <property type="entry name" value="BCDNA.GH03377"/>
    <property type="match status" value="1"/>
</dbReference>
<evidence type="ECO:0000313" key="4">
    <source>
        <dbReference type="EMBL" id="MCL7749760.1"/>
    </source>
</evidence>
<name>A0A9X2CWS4_9BACI</name>
<dbReference type="SUPFAM" id="SSF55347">
    <property type="entry name" value="Glyceraldehyde-3-phosphate dehydrogenase-like, C-terminal domain"/>
    <property type="match status" value="1"/>
</dbReference>
<dbReference type="SUPFAM" id="SSF51735">
    <property type="entry name" value="NAD(P)-binding Rossmann-fold domains"/>
    <property type="match status" value="1"/>
</dbReference>
<comment type="caution">
    <text evidence="4">The sequence shown here is derived from an EMBL/GenBank/DDBJ whole genome shotgun (WGS) entry which is preliminary data.</text>
</comment>
<dbReference type="Pfam" id="PF22725">
    <property type="entry name" value="GFO_IDH_MocA_C3"/>
    <property type="match status" value="1"/>
</dbReference>